<dbReference type="EMBL" id="CP134189">
    <property type="protein sequence ID" value="WPB05215.1"/>
    <property type="molecule type" value="Genomic_DNA"/>
</dbReference>
<feature type="compositionally biased region" description="Low complexity" evidence="1">
    <location>
        <begin position="34"/>
        <end position="49"/>
    </location>
</feature>
<sequence length="150" mass="16541">MAATAATSAWLARTQKRQNGEMGMFIRRPSEAKSTGSSNSTVTNSTHYTDTTDATCSPPHSSVSSTNSSIPESFEKLQALQTQVQKNNAQIAANEERMREIMRRDDERGEILSRRLAEVSRLNRQLDLLSALFARADQAVHGDYHAGLSN</sequence>
<feature type="region of interest" description="Disordered" evidence="1">
    <location>
        <begin position="1"/>
        <end position="72"/>
    </location>
</feature>
<organism evidence="2 4">
    <name type="scientific">Cercospora beticola</name>
    <name type="common">Sugarbeet leaf spot fungus</name>
    <dbReference type="NCBI Taxonomy" id="122368"/>
    <lineage>
        <taxon>Eukaryota</taxon>
        <taxon>Fungi</taxon>
        <taxon>Dikarya</taxon>
        <taxon>Ascomycota</taxon>
        <taxon>Pezizomycotina</taxon>
        <taxon>Dothideomycetes</taxon>
        <taxon>Dothideomycetidae</taxon>
        <taxon>Mycosphaerellales</taxon>
        <taxon>Mycosphaerellaceae</taxon>
        <taxon>Cercospora</taxon>
    </lineage>
</organism>
<dbReference type="OrthoDB" id="3649672at2759"/>
<reference evidence="3 5" key="2">
    <citation type="submission" date="2023-09" db="EMBL/GenBank/DDBJ databases">
        <title>Complete-Gapless Cercospora beticola genome.</title>
        <authorList>
            <person name="Wyatt N.A."/>
            <person name="Spanner R.E."/>
            <person name="Bolton M.D."/>
        </authorList>
    </citation>
    <scope>NUCLEOTIDE SEQUENCE [LARGE SCALE GENOMIC DNA]</scope>
    <source>
        <strain evidence="3">Cb09-40</strain>
    </source>
</reference>
<accession>A0A2G5HNW6</accession>
<evidence type="ECO:0000313" key="4">
    <source>
        <dbReference type="Proteomes" id="UP000230605"/>
    </source>
</evidence>
<dbReference type="Proteomes" id="UP001302367">
    <property type="component" value="Chromosome 6"/>
</dbReference>
<evidence type="ECO:0000313" key="5">
    <source>
        <dbReference type="Proteomes" id="UP001302367"/>
    </source>
</evidence>
<name>A0A2G5HNW6_CERBT</name>
<reference evidence="2 4" key="1">
    <citation type="submission" date="2015-10" db="EMBL/GenBank/DDBJ databases">
        <title>The cercosporin biosynthetic gene cluster was horizontally transferred to several fungal lineages and shown to be expanded in Cercospora beticola based on microsynteny with recipient genomes.</title>
        <authorList>
            <person name="De Jonge R."/>
            <person name="Ebert M.K."/>
            <person name="Suttle J.C."/>
            <person name="Jurick Ii W.M."/>
            <person name="Secor G.A."/>
            <person name="Thomma B.P."/>
            <person name="Van De Peer Y."/>
            <person name="Bolton M.D."/>
        </authorList>
    </citation>
    <scope>NUCLEOTIDE SEQUENCE [LARGE SCALE GENOMIC DNA]</scope>
    <source>
        <strain evidence="2 4">09-40</strain>
    </source>
</reference>
<evidence type="ECO:0000313" key="3">
    <source>
        <dbReference type="EMBL" id="WPB05215.1"/>
    </source>
</evidence>
<gene>
    <name evidence="2" type="ORF">CB0940_08635</name>
    <name evidence="3" type="ORF">RHO25_009866</name>
</gene>
<evidence type="ECO:0000256" key="1">
    <source>
        <dbReference type="SAM" id="MobiDB-lite"/>
    </source>
</evidence>
<dbReference type="EMBL" id="LKMD01000104">
    <property type="protein sequence ID" value="PIA94241.1"/>
    <property type="molecule type" value="Genomic_DNA"/>
</dbReference>
<feature type="compositionally biased region" description="Low complexity" evidence="1">
    <location>
        <begin position="1"/>
        <end position="13"/>
    </location>
</feature>
<protein>
    <submittedName>
        <fullName evidence="2">Uncharacterized protein</fullName>
    </submittedName>
</protein>
<keyword evidence="5" id="KW-1185">Reference proteome</keyword>
<dbReference type="Proteomes" id="UP000230605">
    <property type="component" value="Chromosome 6"/>
</dbReference>
<feature type="compositionally biased region" description="Low complexity" evidence="1">
    <location>
        <begin position="57"/>
        <end position="72"/>
    </location>
</feature>
<dbReference type="AlphaFoldDB" id="A0A2G5HNW6"/>
<evidence type="ECO:0000313" key="2">
    <source>
        <dbReference type="EMBL" id="PIA94241.1"/>
    </source>
</evidence>
<proteinExistence type="predicted"/>